<evidence type="ECO:0000313" key="1">
    <source>
        <dbReference type="EMBL" id="KKN06975.1"/>
    </source>
</evidence>
<organism evidence="1">
    <name type="scientific">marine sediment metagenome</name>
    <dbReference type="NCBI Taxonomy" id="412755"/>
    <lineage>
        <taxon>unclassified sequences</taxon>
        <taxon>metagenomes</taxon>
        <taxon>ecological metagenomes</taxon>
    </lineage>
</organism>
<proteinExistence type="predicted"/>
<sequence length="102" mass="11800">MNKEEEKRIKQAETITEKMSEIKTFDRDLEKLDETKEFITISFNGEDGAENESGFSLGWNRDTNDKVRSGMARSLHLTARNLITSHIETLKLEVVKILEELK</sequence>
<dbReference type="AlphaFoldDB" id="A0A0F9MHY6"/>
<reference evidence="1" key="1">
    <citation type="journal article" date="2015" name="Nature">
        <title>Complex archaea that bridge the gap between prokaryotes and eukaryotes.</title>
        <authorList>
            <person name="Spang A."/>
            <person name="Saw J.H."/>
            <person name="Jorgensen S.L."/>
            <person name="Zaremba-Niedzwiedzka K."/>
            <person name="Martijn J."/>
            <person name="Lind A.E."/>
            <person name="van Eijk R."/>
            <person name="Schleper C."/>
            <person name="Guy L."/>
            <person name="Ettema T.J."/>
        </authorList>
    </citation>
    <scope>NUCLEOTIDE SEQUENCE</scope>
</reference>
<name>A0A0F9MHY6_9ZZZZ</name>
<dbReference type="EMBL" id="LAZR01004620">
    <property type="protein sequence ID" value="KKN06975.1"/>
    <property type="molecule type" value="Genomic_DNA"/>
</dbReference>
<comment type="caution">
    <text evidence="1">The sequence shown here is derived from an EMBL/GenBank/DDBJ whole genome shotgun (WGS) entry which is preliminary data.</text>
</comment>
<evidence type="ECO:0008006" key="2">
    <source>
        <dbReference type="Google" id="ProtNLM"/>
    </source>
</evidence>
<gene>
    <name evidence="1" type="ORF">LCGC14_1071650</name>
</gene>
<accession>A0A0F9MHY6</accession>
<protein>
    <recommendedName>
        <fullName evidence="2">DUF5082 domain-containing protein</fullName>
    </recommendedName>
</protein>